<dbReference type="EMBL" id="PGOL01001070">
    <property type="protein sequence ID" value="PKI61140.1"/>
    <property type="molecule type" value="Genomic_DNA"/>
</dbReference>
<accession>A0A2I0JZ76</accession>
<gene>
    <name evidence="2" type="ORF">CRG98_018460</name>
</gene>
<sequence length="124" mass="13605">MGAVAGKGSVSTLIDFSPTARNDRACPELCSSCVCVCACVCVYACVCVRVRVCLRVRARVRVCMCAGACACACVRVRPWDRWTRRITKWARSATRPSGIQIGPDWPLDPAEYKYGSDWPLDPAE</sequence>
<name>A0A2I0JZ76_PUNGR</name>
<organism evidence="2 3">
    <name type="scientific">Punica granatum</name>
    <name type="common">Pomegranate</name>
    <dbReference type="NCBI Taxonomy" id="22663"/>
    <lineage>
        <taxon>Eukaryota</taxon>
        <taxon>Viridiplantae</taxon>
        <taxon>Streptophyta</taxon>
        <taxon>Embryophyta</taxon>
        <taxon>Tracheophyta</taxon>
        <taxon>Spermatophyta</taxon>
        <taxon>Magnoliopsida</taxon>
        <taxon>eudicotyledons</taxon>
        <taxon>Gunneridae</taxon>
        <taxon>Pentapetalae</taxon>
        <taxon>rosids</taxon>
        <taxon>malvids</taxon>
        <taxon>Myrtales</taxon>
        <taxon>Lythraceae</taxon>
        <taxon>Punica</taxon>
    </lineage>
</organism>
<protein>
    <submittedName>
        <fullName evidence="2">Uncharacterized protein</fullName>
    </submittedName>
</protein>
<evidence type="ECO:0000313" key="3">
    <source>
        <dbReference type="Proteomes" id="UP000233551"/>
    </source>
</evidence>
<dbReference type="Proteomes" id="UP000233551">
    <property type="component" value="Unassembled WGS sequence"/>
</dbReference>
<evidence type="ECO:0000256" key="1">
    <source>
        <dbReference type="SAM" id="MobiDB-lite"/>
    </source>
</evidence>
<evidence type="ECO:0000313" key="2">
    <source>
        <dbReference type="EMBL" id="PKI61140.1"/>
    </source>
</evidence>
<reference evidence="2 3" key="1">
    <citation type="submission" date="2017-11" db="EMBL/GenBank/DDBJ databases">
        <title>De-novo sequencing of pomegranate (Punica granatum L.) genome.</title>
        <authorList>
            <person name="Akparov Z."/>
            <person name="Amiraslanov A."/>
            <person name="Hajiyeva S."/>
            <person name="Abbasov M."/>
            <person name="Kaur K."/>
            <person name="Hamwieh A."/>
            <person name="Solovyev V."/>
            <person name="Salamov A."/>
            <person name="Braich B."/>
            <person name="Kosarev P."/>
            <person name="Mahmoud A."/>
            <person name="Hajiyev E."/>
            <person name="Babayeva S."/>
            <person name="Izzatullayeva V."/>
            <person name="Mammadov A."/>
            <person name="Mammadov A."/>
            <person name="Sharifova S."/>
            <person name="Ojaghi J."/>
            <person name="Eynullazada K."/>
            <person name="Bayramov B."/>
            <person name="Abdulazimova A."/>
            <person name="Shahmuradov I."/>
        </authorList>
    </citation>
    <scope>NUCLEOTIDE SEQUENCE [LARGE SCALE GENOMIC DNA]</scope>
    <source>
        <strain evidence="3">cv. AG2017</strain>
        <tissue evidence="2">Leaf</tissue>
    </source>
</reference>
<comment type="caution">
    <text evidence="2">The sequence shown here is derived from an EMBL/GenBank/DDBJ whole genome shotgun (WGS) entry which is preliminary data.</text>
</comment>
<keyword evidence="3" id="KW-1185">Reference proteome</keyword>
<proteinExistence type="predicted"/>
<feature type="region of interest" description="Disordered" evidence="1">
    <location>
        <begin position="95"/>
        <end position="124"/>
    </location>
</feature>
<dbReference type="AlphaFoldDB" id="A0A2I0JZ76"/>